<evidence type="ECO:0000313" key="1">
    <source>
        <dbReference type="Proteomes" id="UP000887565"/>
    </source>
</evidence>
<evidence type="ECO:0000313" key="2">
    <source>
        <dbReference type="WBParaSite" id="nRc.2.0.1.t20360-RA"/>
    </source>
</evidence>
<dbReference type="Proteomes" id="UP000887565">
    <property type="component" value="Unplaced"/>
</dbReference>
<proteinExistence type="predicted"/>
<dbReference type="AlphaFoldDB" id="A0A915J1T1"/>
<protein>
    <submittedName>
        <fullName evidence="2">Uncharacterized protein</fullName>
    </submittedName>
</protein>
<dbReference type="WBParaSite" id="nRc.2.0.1.t20360-RA">
    <property type="protein sequence ID" value="nRc.2.0.1.t20360-RA"/>
    <property type="gene ID" value="nRc.2.0.1.g20360"/>
</dbReference>
<sequence length="151" mass="16872">MFARRSGRRCRLKLALSVERLFGGRHMLGHQSCGHGHRCHHYVSHQLLSGARVVTERIGRRIDGTGHRLLAVETSAVAAVARITGYSRSRIADQANRSTVPAVVVLFDAAKLSGGLKSTYKKTTRVIPMSFAGLERHYNQLSFYLFWLTSH</sequence>
<organism evidence="1 2">
    <name type="scientific">Romanomermis culicivorax</name>
    <name type="common">Nematode worm</name>
    <dbReference type="NCBI Taxonomy" id="13658"/>
    <lineage>
        <taxon>Eukaryota</taxon>
        <taxon>Metazoa</taxon>
        <taxon>Ecdysozoa</taxon>
        <taxon>Nematoda</taxon>
        <taxon>Enoplea</taxon>
        <taxon>Dorylaimia</taxon>
        <taxon>Mermithida</taxon>
        <taxon>Mermithoidea</taxon>
        <taxon>Mermithidae</taxon>
        <taxon>Romanomermis</taxon>
    </lineage>
</organism>
<reference evidence="2" key="1">
    <citation type="submission" date="2022-11" db="UniProtKB">
        <authorList>
            <consortium name="WormBaseParasite"/>
        </authorList>
    </citation>
    <scope>IDENTIFICATION</scope>
</reference>
<accession>A0A915J1T1</accession>
<keyword evidence="1" id="KW-1185">Reference proteome</keyword>
<name>A0A915J1T1_ROMCU</name>